<dbReference type="OrthoDB" id="6500128at2759"/>
<dbReference type="InterPro" id="IPR027417">
    <property type="entry name" value="P-loop_NTPase"/>
</dbReference>
<reference evidence="5 6" key="1">
    <citation type="journal article" date="2018" name="Nat. Ecol. Evol.">
        <title>Shark genomes provide insights into elasmobranch evolution and the origin of vertebrates.</title>
        <authorList>
            <person name="Hara Y"/>
            <person name="Yamaguchi K"/>
            <person name="Onimaru K"/>
            <person name="Kadota M"/>
            <person name="Koyanagi M"/>
            <person name="Keeley SD"/>
            <person name="Tatsumi K"/>
            <person name="Tanaka K"/>
            <person name="Motone F"/>
            <person name="Kageyama Y"/>
            <person name="Nozu R"/>
            <person name="Adachi N"/>
            <person name="Nishimura O"/>
            <person name="Nakagawa R"/>
            <person name="Tanegashima C"/>
            <person name="Kiyatake I"/>
            <person name="Matsumoto R"/>
            <person name="Murakumo K"/>
            <person name="Nishida K"/>
            <person name="Terakita A"/>
            <person name="Kuratani S"/>
            <person name="Sato K"/>
            <person name="Hyodo S Kuraku.S."/>
        </authorList>
    </citation>
    <scope>NUCLEOTIDE SEQUENCE [LARGE SCALE GENOMIC DNA]</scope>
</reference>
<evidence type="ECO:0000256" key="1">
    <source>
        <dbReference type="ARBA" id="ARBA00022692"/>
    </source>
</evidence>
<keyword evidence="1" id="KW-0812">Transmembrane</keyword>
<evidence type="ECO:0000256" key="3">
    <source>
        <dbReference type="ARBA" id="ARBA00023136"/>
    </source>
</evidence>
<protein>
    <recommendedName>
        <fullName evidence="7">ABC transmembrane type-1 domain-containing protein</fullName>
    </recommendedName>
</protein>
<evidence type="ECO:0008006" key="7">
    <source>
        <dbReference type="Google" id="ProtNLM"/>
    </source>
</evidence>
<evidence type="ECO:0000256" key="2">
    <source>
        <dbReference type="ARBA" id="ARBA00022989"/>
    </source>
</evidence>
<dbReference type="InterPro" id="IPR036640">
    <property type="entry name" value="ABC1_TM_sf"/>
</dbReference>
<dbReference type="Gene3D" id="3.40.50.300">
    <property type="entry name" value="P-loop containing nucleotide triphosphate hydrolases"/>
    <property type="match status" value="1"/>
</dbReference>
<accession>A0A401PV35</accession>
<name>A0A401PV35_SCYTO</name>
<dbReference type="Proteomes" id="UP000288216">
    <property type="component" value="Unassembled WGS sequence"/>
</dbReference>
<dbReference type="STRING" id="75743.A0A401PV35"/>
<evidence type="ECO:0000313" key="6">
    <source>
        <dbReference type="Proteomes" id="UP000288216"/>
    </source>
</evidence>
<keyword evidence="2" id="KW-1133">Transmembrane helix</keyword>
<gene>
    <name evidence="5" type="ORF">scyTo_0021055</name>
</gene>
<organism evidence="5 6">
    <name type="scientific">Scyliorhinus torazame</name>
    <name type="common">Cloudy catshark</name>
    <name type="synonym">Catulus torazame</name>
    <dbReference type="NCBI Taxonomy" id="75743"/>
    <lineage>
        <taxon>Eukaryota</taxon>
        <taxon>Metazoa</taxon>
        <taxon>Chordata</taxon>
        <taxon>Craniata</taxon>
        <taxon>Vertebrata</taxon>
        <taxon>Chondrichthyes</taxon>
        <taxon>Elasmobranchii</taxon>
        <taxon>Galeomorphii</taxon>
        <taxon>Galeoidea</taxon>
        <taxon>Carcharhiniformes</taxon>
        <taxon>Scyliorhinidae</taxon>
        <taxon>Scyliorhinus</taxon>
    </lineage>
</organism>
<comment type="caution">
    <text evidence="5">The sequence shown here is derived from an EMBL/GenBank/DDBJ whole genome shotgun (WGS) entry which is preliminary data.</text>
</comment>
<feature type="compositionally biased region" description="Polar residues" evidence="4">
    <location>
        <begin position="61"/>
        <end position="71"/>
    </location>
</feature>
<sequence>LSTVINADQILVLQNGRIVERGRHDVLLAKGGAYAEMWMKQQQAETNDSASDTETKDQSTEKLQPPSNKED</sequence>
<evidence type="ECO:0000313" key="5">
    <source>
        <dbReference type="EMBL" id="GCB77001.1"/>
    </source>
</evidence>
<keyword evidence="3" id="KW-0472">Membrane</keyword>
<evidence type="ECO:0000256" key="4">
    <source>
        <dbReference type="SAM" id="MobiDB-lite"/>
    </source>
</evidence>
<dbReference type="EMBL" id="BFAA01018000">
    <property type="protein sequence ID" value="GCB77001.1"/>
    <property type="molecule type" value="Genomic_DNA"/>
</dbReference>
<dbReference type="Gene3D" id="1.20.1560.10">
    <property type="entry name" value="ABC transporter type 1, transmembrane domain"/>
    <property type="match status" value="1"/>
</dbReference>
<feature type="non-terminal residue" evidence="5">
    <location>
        <position position="1"/>
    </location>
</feature>
<dbReference type="AlphaFoldDB" id="A0A401PV35"/>
<dbReference type="GO" id="GO:0016020">
    <property type="term" value="C:membrane"/>
    <property type="evidence" value="ECO:0007669"/>
    <property type="project" value="InterPro"/>
</dbReference>
<dbReference type="GO" id="GO:0005524">
    <property type="term" value="F:ATP binding"/>
    <property type="evidence" value="ECO:0007669"/>
    <property type="project" value="InterPro"/>
</dbReference>
<proteinExistence type="predicted"/>
<feature type="compositionally biased region" description="Polar residues" evidence="4">
    <location>
        <begin position="40"/>
        <end position="52"/>
    </location>
</feature>
<feature type="region of interest" description="Disordered" evidence="4">
    <location>
        <begin position="39"/>
        <end position="71"/>
    </location>
</feature>
<keyword evidence="6" id="KW-1185">Reference proteome</keyword>
<dbReference type="SUPFAM" id="SSF52540">
    <property type="entry name" value="P-loop containing nucleoside triphosphate hydrolases"/>
    <property type="match status" value="1"/>
</dbReference>